<dbReference type="PANTHER" id="PTHR46082">
    <property type="entry name" value="ATP/GTP-BINDING PROTEIN-RELATED"/>
    <property type="match status" value="1"/>
</dbReference>
<sequence>MSASKLRLPTYSSLLQPNDSEDVNSPMSPTNQQLGDETNQRCDDYRCQCMEHLHTWHQGHGPLLDDLASLIASSRDRVFCHARISILQVEPKTGMFQVRMVCQWAFRTFSPKNDTEISYRGVPGIRVPGIEVDVLESRVWKDLESTKNNESCAQCGSPNSTRNSIFWRGTSIFVLRGYKRYWVRDFPFDRHVISLHQMDFVWRPSKDEATFYDTMKVVLLKVETTSVLSDWTPNTAVVSVDDGEVKTHDRSMPLAPDGSDHLNHTYASKFKIRLRIERVHGFFVRQIFVISTLIFLSSCSPLALPPKQDTMDTRLSVYSAGLLTLVAFKYGIMDHLPSVPYSTFTDDFLMWQICVIVVLIVECLVSFRCEVALMHIIDELENGLLLFLGVVWITWLLYISRWKPVMREPWCRIPLGDTDALDAAGQDLFRSYTSKNILTHSTGLDRNLERKVNSVAAFKAPKLAQPWCKFPWRDPPKPRCIDGFRRVAQLAERVQQLVMALQKRCDEDKEELEVQMDKIHARLEARMGALERGEDGTLGREATWLREARGMIGAALTEAQGQWRQELAQMKGEQRQQLGLLEELADASRQSSARMEKAERALQVHERSVRRSEEQLKAISKIQEVPPWYAQLEGAIVNVERQVNEQQVAVEVQVARLQVECDGLRRRAEVLGGMREEILQAMDEKVAVCREPLSSAKEDRSGVLLKRCDELDARLASQKVHVEAHEQRFSSFAERLEGLQQEVFDLLHQGAQKRREELLAEVDGQMRVLRERMDTLSELMDELMLRQASSDGRKGRFMRSALPRLSEEEAGAEGFKYLLSMKMWSQPGQRGLARPPGSQELRLLHEKKCEALEELKGLEEALTACEEKERKEAEATARNKYAGLMMFYDILMVKIAAAKLAAKHSEDSLLVNKQCVLVLAKDFTAKRVRTSEWKAGRSRRRRCGRRSRSFAWGLKARRRGGFSSRQALVKAKKGKEGKDVEVEEGEEKDDVEEESPEALDVPLAKRSFCKGTELKAFLPELEDQRVAALVTVPQGSLRDQDDLVVLVSKNGFAKKVSLNRFRGLRPGKGMPAMKLAEGDTLRWAHKAGANSALVLVTAEGFALRVSLGQDWFLSTAKGPARPRSDTVPSKRLFMPLARRGSLRCSAAPGARRVARCAIAGDAANRSRRLRAEGRAKMEEEQRRQEVATLPSSSSRFAEVLDALGVALLAQGRPQEAEEAFRGALQMAEPMDAEWASNNLAVALKAQGSERYGEAEQIYRATLKRRQERKSGESPEILTSLNNLAVLLKAEGQWPEAEELYRQALQGRRRLLGNLHPDTLTSINNLATLLSGTGRSEEAEGLYQEALEGCRKTLGEDDLDTLFSEDNLGALLFREGRPGDAEPYFRRAQQGLSKKLGALDPEALRCEDNLAVTLMALERLDEAEPLLRNAVE</sequence>
<feature type="coiled-coil region" evidence="2">
    <location>
        <begin position="708"/>
        <end position="786"/>
    </location>
</feature>
<dbReference type="GO" id="GO:0006265">
    <property type="term" value="P:DNA topological change"/>
    <property type="evidence" value="ECO:0007669"/>
    <property type="project" value="InterPro"/>
</dbReference>
<dbReference type="Gene3D" id="2.120.10.90">
    <property type="entry name" value="DNA gyrase/topoisomerase IV, subunit A, C-terminal"/>
    <property type="match status" value="1"/>
</dbReference>
<dbReference type="Pfam" id="PF13424">
    <property type="entry name" value="TPR_12"/>
    <property type="match status" value="2"/>
</dbReference>
<reference evidence="5" key="1">
    <citation type="submission" date="2022-10" db="EMBL/GenBank/DDBJ databases">
        <authorList>
            <person name="Chen Y."/>
            <person name="Dougan E. K."/>
            <person name="Chan C."/>
            <person name="Rhodes N."/>
            <person name="Thang M."/>
        </authorList>
    </citation>
    <scope>NUCLEOTIDE SEQUENCE</scope>
</reference>
<feature type="coiled-coil region" evidence="2">
    <location>
        <begin position="491"/>
        <end position="518"/>
    </location>
</feature>
<keyword evidence="2" id="KW-0175">Coiled coil</keyword>
<keyword evidence="4" id="KW-1133">Transmembrane helix</keyword>
<dbReference type="GO" id="GO:0005524">
    <property type="term" value="F:ATP binding"/>
    <property type="evidence" value="ECO:0007669"/>
    <property type="project" value="InterPro"/>
</dbReference>
<feature type="compositionally biased region" description="Acidic residues" evidence="3">
    <location>
        <begin position="981"/>
        <end position="996"/>
    </location>
</feature>
<dbReference type="Pfam" id="PF13374">
    <property type="entry name" value="TPR_10"/>
    <property type="match status" value="1"/>
</dbReference>
<dbReference type="SUPFAM" id="SSF48452">
    <property type="entry name" value="TPR-like"/>
    <property type="match status" value="1"/>
</dbReference>
<feature type="region of interest" description="Disordered" evidence="3">
    <location>
        <begin position="1"/>
        <end position="38"/>
    </location>
</feature>
<evidence type="ECO:0000313" key="5">
    <source>
        <dbReference type="EMBL" id="CAI3986624.1"/>
    </source>
</evidence>
<keyword evidence="1" id="KW-0802">TPR repeat</keyword>
<feature type="coiled-coil region" evidence="2">
    <location>
        <begin position="581"/>
        <end position="649"/>
    </location>
</feature>
<feature type="non-terminal residue" evidence="5">
    <location>
        <position position="1431"/>
    </location>
</feature>
<comment type="caution">
    <text evidence="5">The sequence shown here is derived from an EMBL/GenBank/DDBJ whole genome shotgun (WGS) entry which is preliminary data.</text>
</comment>
<protein>
    <submittedName>
        <fullName evidence="6">Kinesin light chain (KLC)</fullName>
    </submittedName>
</protein>
<feature type="transmembrane region" description="Helical" evidence="4">
    <location>
        <begin position="315"/>
        <end position="333"/>
    </location>
</feature>
<dbReference type="EMBL" id="CAMXCT030001099">
    <property type="protein sequence ID" value="CAL4773936.1"/>
    <property type="molecule type" value="Genomic_DNA"/>
</dbReference>
<accession>A0A9P1C7T9</accession>
<organism evidence="5">
    <name type="scientific">Cladocopium goreaui</name>
    <dbReference type="NCBI Taxonomy" id="2562237"/>
    <lineage>
        <taxon>Eukaryota</taxon>
        <taxon>Sar</taxon>
        <taxon>Alveolata</taxon>
        <taxon>Dinophyceae</taxon>
        <taxon>Suessiales</taxon>
        <taxon>Symbiodiniaceae</taxon>
        <taxon>Cladocopium</taxon>
    </lineage>
</organism>
<evidence type="ECO:0000256" key="1">
    <source>
        <dbReference type="PROSITE-ProRule" id="PRU00339"/>
    </source>
</evidence>
<keyword evidence="4" id="KW-0812">Transmembrane</keyword>
<reference evidence="6 7" key="2">
    <citation type="submission" date="2024-05" db="EMBL/GenBank/DDBJ databases">
        <authorList>
            <person name="Chen Y."/>
            <person name="Shah S."/>
            <person name="Dougan E. K."/>
            <person name="Thang M."/>
            <person name="Chan C."/>
        </authorList>
    </citation>
    <scope>NUCLEOTIDE SEQUENCE [LARGE SCALE GENOMIC DNA]</scope>
</reference>
<dbReference type="EMBL" id="CAMXCT020001099">
    <property type="protein sequence ID" value="CAL1139999.1"/>
    <property type="molecule type" value="Genomic_DNA"/>
</dbReference>
<dbReference type="Proteomes" id="UP001152797">
    <property type="component" value="Unassembled WGS sequence"/>
</dbReference>
<evidence type="ECO:0000256" key="2">
    <source>
        <dbReference type="SAM" id="Coils"/>
    </source>
</evidence>
<dbReference type="Pfam" id="PF03989">
    <property type="entry name" value="DNA_gyraseA_C"/>
    <property type="match status" value="1"/>
</dbReference>
<keyword evidence="7" id="KW-1185">Reference proteome</keyword>
<feature type="repeat" description="TPR" evidence="1">
    <location>
        <begin position="1197"/>
        <end position="1230"/>
    </location>
</feature>
<dbReference type="PANTHER" id="PTHR46082:SF6">
    <property type="entry name" value="AAA+ ATPASE DOMAIN-CONTAINING PROTEIN-RELATED"/>
    <property type="match status" value="1"/>
</dbReference>
<name>A0A9P1C7T9_9DINO</name>
<dbReference type="InterPro" id="IPR019734">
    <property type="entry name" value="TPR_rpt"/>
</dbReference>
<evidence type="ECO:0000256" key="4">
    <source>
        <dbReference type="SAM" id="Phobius"/>
    </source>
</evidence>
<gene>
    <name evidence="5" type="ORF">C1SCF055_LOCUS13966</name>
</gene>
<proteinExistence type="predicted"/>
<dbReference type="EMBL" id="CAMXCT010001099">
    <property type="protein sequence ID" value="CAI3986624.1"/>
    <property type="molecule type" value="Genomic_DNA"/>
</dbReference>
<dbReference type="SMART" id="SM00028">
    <property type="entry name" value="TPR"/>
    <property type="match status" value="4"/>
</dbReference>
<feature type="region of interest" description="Disordered" evidence="3">
    <location>
        <begin position="973"/>
        <end position="996"/>
    </location>
</feature>
<feature type="compositionally biased region" description="Polar residues" evidence="3">
    <location>
        <begin position="10"/>
        <end position="37"/>
    </location>
</feature>
<dbReference type="SUPFAM" id="SSF101904">
    <property type="entry name" value="GyrA/ParC C-terminal domain-like"/>
    <property type="match status" value="1"/>
</dbReference>
<evidence type="ECO:0000313" key="7">
    <source>
        <dbReference type="Proteomes" id="UP001152797"/>
    </source>
</evidence>
<dbReference type="Gene3D" id="1.25.40.10">
    <property type="entry name" value="Tetratricopeptide repeat domain"/>
    <property type="match status" value="2"/>
</dbReference>
<dbReference type="GO" id="GO:0003916">
    <property type="term" value="F:DNA topoisomerase activity"/>
    <property type="evidence" value="ECO:0007669"/>
    <property type="project" value="InterPro"/>
</dbReference>
<evidence type="ECO:0000256" key="3">
    <source>
        <dbReference type="SAM" id="MobiDB-lite"/>
    </source>
</evidence>
<dbReference type="PROSITE" id="PS50005">
    <property type="entry name" value="TPR"/>
    <property type="match status" value="1"/>
</dbReference>
<dbReference type="Gene3D" id="1.20.58.390">
    <property type="entry name" value="Neurotransmitter-gated ion-channel transmembrane domain"/>
    <property type="match status" value="1"/>
</dbReference>
<dbReference type="InterPro" id="IPR038050">
    <property type="entry name" value="Neuro_actylchol_rec"/>
</dbReference>
<dbReference type="InterPro" id="IPR035516">
    <property type="entry name" value="Gyrase/topoIV_suA_C"/>
</dbReference>
<dbReference type="InterPro" id="IPR011990">
    <property type="entry name" value="TPR-like_helical_dom_sf"/>
</dbReference>
<evidence type="ECO:0000313" key="6">
    <source>
        <dbReference type="EMBL" id="CAL4773936.1"/>
    </source>
</evidence>
<keyword evidence="4" id="KW-0472">Membrane</keyword>
<dbReference type="InterPro" id="IPR006691">
    <property type="entry name" value="GyrA/parC_rep"/>
</dbReference>
<dbReference type="InterPro" id="IPR053137">
    <property type="entry name" value="NLR-like"/>
</dbReference>
<dbReference type="GO" id="GO:0003677">
    <property type="term" value="F:DNA binding"/>
    <property type="evidence" value="ECO:0007669"/>
    <property type="project" value="InterPro"/>
</dbReference>
<feature type="transmembrane region" description="Helical" evidence="4">
    <location>
        <begin position="348"/>
        <end position="367"/>
    </location>
</feature>
<feature type="transmembrane region" description="Helical" evidence="4">
    <location>
        <begin position="379"/>
        <end position="398"/>
    </location>
</feature>
<feature type="transmembrane region" description="Helical" evidence="4">
    <location>
        <begin position="282"/>
        <end position="303"/>
    </location>
</feature>